<feature type="domain" description="TPM" evidence="3">
    <location>
        <begin position="70"/>
        <end position="188"/>
    </location>
</feature>
<keyword evidence="5" id="KW-1185">Reference proteome</keyword>
<organism evidence="4 5">
    <name type="scientific">Geodermatophilus pulveris</name>
    <dbReference type="NCBI Taxonomy" id="1564159"/>
    <lineage>
        <taxon>Bacteria</taxon>
        <taxon>Bacillati</taxon>
        <taxon>Actinomycetota</taxon>
        <taxon>Actinomycetes</taxon>
        <taxon>Geodermatophilales</taxon>
        <taxon>Geodermatophilaceae</taxon>
        <taxon>Geodermatophilus</taxon>
    </lineage>
</organism>
<keyword evidence="2" id="KW-0472">Membrane</keyword>
<gene>
    <name evidence="4" type="ORF">SAMN06893096_11311</name>
</gene>
<dbReference type="InterPro" id="IPR007621">
    <property type="entry name" value="TPM_dom"/>
</dbReference>
<dbReference type="EMBL" id="FZOO01000013">
    <property type="protein sequence ID" value="SNT01290.1"/>
    <property type="molecule type" value="Genomic_DNA"/>
</dbReference>
<accession>A0A239J638</accession>
<name>A0A239J638_9ACTN</name>
<proteinExistence type="predicted"/>
<evidence type="ECO:0000313" key="5">
    <source>
        <dbReference type="Proteomes" id="UP000198373"/>
    </source>
</evidence>
<evidence type="ECO:0000259" key="3">
    <source>
        <dbReference type="Pfam" id="PF04536"/>
    </source>
</evidence>
<sequence length="235" mass="23875">MGSITRSTGASVPSAGTSVRRVPAPWGESVPVPSEVVVRRPVIVLGVLALVLSSAGTASAEPPLEVGAGITDLAGALGTGTVAAAERAVEDLAAEDGLVLSAVFVPSFGDAEPGAWARDSARLSGFDEDDLLLAVAVGEETFEYGFWVDEDFPLSDVDVERAVIAEVEPRLAARDRSGAVVALAEQLGGLVAAEEEAAAAAGPWSARTTILVVGGVAAVLLVAHLLSRRRSSIPS</sequence>
<protein>
    <submittedName>
        <fullName evidence="4">Uncharacterized membrane protein YgcG, contains a TPM-fold domain</fullName>
    </submittedName>
</protein>
<evidence type="ECO:0000256" key="1">
    <source>
        <dbReference type="SAM" id="MobiDB-lite"/>
    </source>
</evidence>
<dbReference type="Gene3D" id="3.10.310.50">
    <property type="match status" value="1"/>
</dbReference>
<keyword evidence="2" id="KW-1133">Transmembrane helix</keyword>
<evidence type="ECO:0000256" key="2">
    <source>
        <dbReference type="SAM" id="Phobius"/>
    </source>
</evidence>
<feature type="region of interest" description="Disordered" evidence="1">
    <location>
        <begin position="1"/>
        <end position="25"/>
    </location>
</feature>
<reference evidence="5" key="1">
    <citation type="submission" date="2017-06" db="EMBL/GenBank/DDBJ databases">
        <authorList>
            <person name="Varghese N."/>
            <person name="Submissions S."/>
        </authorList>
    </citation>
    <scope>NUCLEOTIDE SEQUENCE [LARGE SCALE GENOMIC DNA]</scope>
    <source>
        <strain evidence="5">DSM 46839</strain>
    </source>
</reference>
<keyword evidence="2" id="KW-0812">Transmembrane</keyword>
<feature type="transmembrane region" description="Helical" evidence="2">
    <location>
        <begin position="204"/>
        <end position="226"/>
    </location>
</feature>
<dbReference type="Pfam" id="PF04536">
    <property type="entry name" value="TPM_phosphatase"/>
    <property type="match status" value="1"/>
</dbReference>
<dbReference type="Proteomes" id="UP000198373">
    <property type="component" value="Unassembled WGS sequence"/>
</dbReference>
<dbReference type="AlphaFoldDB" id="A0A239J638"/>
<evidence type="ECO:0000313" key="4">
    <source>
        <dbReference type="EMBL" id="SNT01290.1"/>
    </source>
</evidence>
<feature type="compositionally biased region" description="Polar residues" evidence="1">
    <location>
        <begin position="1"/>
        <end position="17"/>
    </location>
</feature>